<dbReference type="PANTHER" id="PTHR35319">
    <property type="match status" value="1"/>
</dbReference>
<evidence type="ECO:0000256" key="1">
    <source>
        <dbReference type="ARBA" id="ARBA00043978"/>
    </source>
</evidence>
<accession>A0AAD7LKR9</accession>
<reference evidence="2" key="1">
    <citation type="journal article" date="2023" name="Science">
        <title>Elucidation of the pathway for biosynthesis of saponin adjuvants from the soapbark tree.</title>
        <authorList>
            <person name="Reed J."/>
            <person name="Orme A."/>
            <person name="El-Demerdash A."/>
            <person name="Owen C."/>
            <person name="Martin L.B.B."/>
            <person name="Misra R.C."/>
            <person name="Kikuchi S."/>
            <person name="Rejzek M."/>
            <person name="Martin A.C."/>
            <person name="Harkess A."/>
            <person name="Leebens-Mack J."/>
            <person name="Louveau T."/>
            <person name="Stephenson M.J."/>
            <person name="Osbourn A."/>
        </authorList>
    </citation>
    <scope>NUCLEOTIDE SEQUENCE</scope>
    <source>
        <strain evidence="2">S10</strain>
    </source>
</reference>
<dbReference type="PANTHER" id="PTHR35319:SF2">
    <property type="entry name" value="YCF54"/>
    <property type="match status" value="1"/>
</dbReference>
<comment type="caution">
    <text evidence="2">The sequence shown here is derived from an EMBL/GenBank/DDBJ whole genome shotgun (WGS) entry which is preliminary data.</text>
</comment>
<name>A0AAD7LKR9_QUISA</name>
<dbReference type="InterPro" id="IPR038409">
    <property type="entry name" value="Ycf54-like_sf"/>
</dbReference>
<gene>
    <name evidence="2" type="ORF">O6P43_020483</name>
</gene>
<proteinExistence type="inferred from homology"/>
<organism evidence="2 3">
    <name type="scientific">Quillaja saponaria</name>
    <name type="common">Soap bark tree</name>
    <dbReference type="NCBI Taxonomy" id="32244"/>
    <lineage>
        <taxon>Eukaryota</taxon>
        <taxon>Viridiplantae</taxon>
        <taxon>Streptophyta</taxon>
        <taxon>Embryophyta</taxon>
        <taxon>Tracheophyta</taxon>
        <taxon>Spermatophyta</taxon>
        <taxon>Magnoliopsida</taxon>
        <taxon>eudicotyledons</taxon>
        <taxon>Gunneridae</taxon>
        <taxon>Pentapetalae</taxon>
        <taxon>rosids</taxon>
        <taxon>fabids</taxon>
        <taxon>Fabales</taxon>
        <taxon>Quillajaceae</taxon>
        <taxon>Quillaja</taxon>
    </lineage>
</organism>
<keyword evidence="3" id="KW-1185">Reference proteome</keyword>
<dbReference type="Pfam" id="PF10674">
    <property type="entry name" value="Ycf54"/>
    <property type="match status" value="1"/>
</dbReference>
<dbReference type="InterPro" id="IPR019616">
    <property type="entry name" value="Ycf54"/>
</dbReference>
<evidence type="ECO:0000313" key="3">
    <source>
        <dbReference type="Proteomes" id="UP001163823"/>
    </source>
</evidence>
<comment type="similarity">
    <text evidence="1">Belongs to the ycf54 family.</text>
</comment>
<dbReference type="KEGG" id="qsa:O6P43_020483"/>
<dbReference type="EMBL" id="JARAOO010000008">
    <property type="protein sequence ID" value="KAJ7959975.1"/>
    <property type="molecule type" value="Genomic_DNA"/>
</dbReference>
<dbReference type="Gene3D" id="3.30.70.1860">
    <property type="entry name" value="Uncharacterised protein family Ycf54"/>
    <property type="match status" value="1"/>
</dbReference>
<sequence length="176" mass="19555">MLGVATLTLGSSVAMLIQTQTQHATTSASAATGKPLTIPCSRSRRNYYNGTESLPVGLVSSGGNSNFCSLFCSSKKSPPVKPSFTTAVAAVDSDQLSSSDPLGKIETKKYYFVVANAKFMLDEEEHFQEQLFERRRYYGERNKEHDFWLVIEPKFLDRFPNITNAIEETCCRSGFN</sequence>
<evidence type="ECO:0000313" key="2">
    <source>
        <dbReference type="EMBL" id="KAJ7959975.1"/>
    </source>
</evidence>
<dbReference type="AlphaFoldDB" id="A0AAD7LKR9"/>
<protein>
    <submittedName>
        <fullName evidence="2">Ycf54-like protein</fullName>
    </submittedName>
</protein>
<dbReference type="Proteomes" id="UP001163823">
    <property type="component" value="Chromosome 8"/>
</dbReference>